<organism evidence="14 15">
    <name type="scientific">Candidatus Eisenbergiella merdipullorum</name>
    <dbReference type="NCBI Taxonomy" id="2838553"/>
    <lineage>
        <taxon>Bacteria</taxon>
        <taxon>Bacillati</taxon>
        <taxon>Bacillota</taxon>
        <taxon>Clostridia</taxon>
        <taxon>Lachnospirales</taxon>
        <taxon>Lachnospiraceae</taxon>
        <taxon>Eisenbergiella</taxon>
    </lineage>
</organism>
<comment type="caution">
    <text evidence="10">Lacks conserved residue(s) required for the propagation of feature annotation.</text>
</comment>
<evidence type="ECO:0000256" key="11">
    <source>
        <dbReference type="RuleBase" id="RU003783"/>
    </source>
</evidence>
<reference evidence="14" key="2">
    <citation type="submission" date="2021-04" db="EMBL/GenBank/DDBJ databases">
        <authorList>
            <person name="Gilroy R."/>
        </authorList>
    </citation>
    <scope>NUCLEOTIDE SEQUENCE</scope>
    <source>
        <strain evidence="14">CHK179-7159</strain>
    </source>
</reference>
<proteinExistence type="inferred from homology"/>
<keyword evidence="7 10" id="KW-0067">ATP-binding</keyword>
<dbReference type="Gene3D" id="3.40.50.300">
    <property type="entry name" value="P-loop containing nucleotide triphosphate hydrolases"/>
    <property type="match status" value="1"/>
</dbReference>
<dbReference type="InterPro" id="IPR027417">
    <property type="entry name" value="P-loop_NTPase"/>
</dbReference>
<dbReference type="PANTHER" id="PTHR11088">
    <property type="entry name" value="TRNA DIMETHYLALLYLTRANSFERASE"/>
    <property type="match status" value="1"/>
</dbReference>
<dbReference type="SUPFAM" id="SSF52540">
    <property type="entry name" value="P-loop containing nucleoside triphosphate hydrolases"/>
    <property type="match status" value="1"/>
</dbReference>
<dbReference type="HAMAP" id="MF_00185">
    <property type="entry name" value="IPP_trans"/>
    <property type="match status" value="1"/>
</dbReference>
<dbReference type="NCBIfam" id="TIGR00174">
    <property type="entry name" value="miaA"/>
    <property type="match status" value="1"/>
</dbReference>
<name>A0A9D2I995_9FIRM</name>
<comment type="similarity">
    <text evidence="3 10 13">Belongs to the IPP transferase family.</text>
</comment>
<dbReference type="AlphaFoldDB" id="A0A9D2I995"/>
<keyword evidence="4 10" id="KW-0808">Transferase</keyword>
<dbReference type="GO" id="GO:0052381">
    <property type="term" value="F:tRNA dimethylallyltransferase activity"/>
    <property type="evidence" value="ECO:0007669"/>
    <property type="project" value="UniProtKB-UniRule"/>
</dbReference>
<evidence type="ECO:0000256" key="12">
    <source>
        <dbReference type="RuleBase" id="RU003784"/>
    </source>
</evidence>
<evidence type="ECO:0000313" key="15">
    <source>
        <dbReference type="Proteomes" id="UP000886858"/>
    </source>
</evidence>
<feature type="site" description="Interaction with substrate tRNA" evidence="10">
    <location>
        <position position="106"/>
    </location>
</feature>
<comment type="subunit">
    <text evidence="10">Monomer.</text>
</comment>
<evidence type="ECO:0000256" key="9">
    <source>
        <dbReference type="ARBA" id="ARBA00049563"/>
    </source>
</evidence>
<feature type="binding site" evidence="10">
    <location>
        <begin position="17"/>
        <end position="22"/>
    </location>
    <ligand>
        <name>substrate</name>
    </ligand>
</feature>
<feature type="site" description="Interaction with substrate tRNA" evidence="10">
    <location>
        <position position="129"/>
    </location>
</feature>
<evidence type="ECO:0000256" key="4">
    <source>
        <dbReference type="ARBA" id="ARBA00022679"/>
    </source>
</evidence>
<comment type="cofactor">
    <cofactor evidence="1 10">
        <name>Mg(2+)</name>
        <dbReference type="ChEBI" id="CHEBI:18420"/>
    </cofactor>
</comment>
<feature type="binding site" evidence="10">
    <location>
        <begin position="15"/>
        <end position="22"/>
    </location>
    <ligand>
        <name>ATP</name>
        <dbReference type="ChEBI" id="CHEBI:30616"/>
    </ligand>
</feature>
<evidence type="ECO:0000256" key="3">
    <source>
        <dbReference type="ARBA" id="ARBA00005842"/>
    </source>
</evidence>
<dbReference type="Proteomes" id="UP000886858">
    <property type="component" value="Unassembled WGS sequence"/>
</dbReference>
<accession>A0A9D2I995</accession>
<keyword evidence="6 10" id="KW-0547">Nucleotide-binding</keyword>
<comment type="caution">
    <text evidence="14">The sequence shown here is derived from an EMBL/GenBank/DDBJ whole genome shotgun (WGS) entry which is preliminary data.</text>
</comment>
<dbReference type="EMBL" id="DWYY01000132">
    <property type="protein sequence ID" value="HJA93888.1"/>
    <property type="molecule type" value="Genomic_DNA"/>
</dbReference>
<evidence type="ECO:0000313" key="14">
    <source>
        <dbReference type="EMBL" id="HJA93888.1"/>
    </source>
</evidence>
<comment type="catalytic activity">
    <reaction evidence="9 10 11">
        <text>adenosine(37) in tRNA + dimethylallyl diphosphate = N(6)-dimethylallyladenosine(37) in tRNA + diphosphate</text>
        <dbReference type="Rhea" id="RHEA:26482"/>
        <dbReference type="Rhea" id="RHEA-COMP:10162"/>
        <dbReference type="Rhea" id="RHEA-COMP:10375"/>
        <dbReference type="ChEBI" id="CHEBI:33019"/>
        <dbReference type="ChEBI" id="CHEBI:57623"/>
        <dbReference type="ChEBI" id="CHEBI:74411"/>
        <dbReference type="ChEBI" id="CHEBI:74415"/>
        <dbReference type="EC" id="2.5.1.75"/>
    </reaction>
</comment>
<dbReference type="Pfam" id="PF01715">
    <property type="entry name" value="IPPT"/>
    <property type="match status" value="1"/>
</dbReference>
<dbReference type="FunFam" id="1.10.20.140:FF:000001">
    <property type="entry name" value="tRNA dimethylallyltransferase"/>
    <property type="match status" value="1"/>
</dbReference>
<dbReference type="GO" id="GO:0005524">
    <property type="term" value="F:ATP binding"/>
    <property type="evidence" value="ECO:0007669"/>
    <property type="project" value="UniProtKB-UniRule"/>
</dbReference>
<dbReference type="InterPro" id="IPR018022">
    <property type="entry name" value="IPT"/>
</dbReference>
<evidence type="ECO:0000256" key="2">
    <source>
        <dbReference type="ARBA" id="ARBA00003213"/>
    </source>
</evidence>
<gene>
    <name evidence="10 14" type="primary">miaA</name>
    <name evidence="14" type="ORF">H9717_12375</name>
</gene>
<evidence type="ECO:0000256" key="10">
    <source>
        <dbReference type="HAMAP-Rule" id="MF_00185"/>
    </source>
</evidence>
<comment type="function">
    <text evidence="2 10 12">Catalyzes the transfer of a dimethylallyl group onto the adenine at position 37 in tRNAs that read codons beginning with uridine, leading to the formation of N6-(dimethylallyl)adenosine (i(6)A).</text>
</comment>
<reference evidence="14" key="1">
    <citation type="journal article" date="2021" name="PeerJ">
        <title>Extensive microbial diversity within the chicken gut microbiome revealed by metagenomics and culture.</title>
        <authorList>
            <person name="Gilroy R."/>
            <person name="Ravi A."/>
            <person name="Getino M."/>
            <person name="Pursley I."/>
            <person name="Horton D.L."/>
            <person name="Alikhan N.F."/>
            <person name="Baker D."/>
            <person name="Gharbi K."/>
            <person name="Hall N."/>
            <person name="Watson M."/>
            <person name="Adriaenssens E.M."/>
            <person name="Foster-Nyarko E."/>
            <person name="Jarju S."/>
            <person name="Secka A."/>
            <person name="Antonio M."/>
            <person name="Oren A."/>
            <person name="Chaudhuri R.R."/>
            <person name="La Ragione R."/>
            <person name="Hildebrand F."/>
            <person name="Pallen M.J."/>
        </authorList>
    </citation>
    <scope>NUCLEOTIDE SEQUENCE</scope>
    <source>
        <strain evidence="14">CHK179-7159</strain>
    </source>
</reference>
<evidence type="ECO:0000256" key="7">
    <source>
        <dbReference type="ARBA" id="ARBA00022840"/>
    </source>
</evidence>
<dbReference type="EC" id="2.5.1.75" evidence="10"/>
<feature type="region of interest" description="Interaction with substrate tRNA" evidence="10">
    <location>
        <begin position="40"/>
        <end position="43"/>
    </location>
</feature>
<dbReference type="InterPro" id="IPR039657">
    <property type="entry name" value="Dimethylallyltransferase"/>
</dbReference>
<keyword evidence="8 10" id="KW-0460">Magnesium</keyword>
<evidence type="ECO:0000256" key="6">
    <source>
        <dbReference type="ARBA" id="ARBA00022741"/>
    </source>
</evidence>
<evidence type="ECO:0000256" key="8">
    <source>
        <dbReference type="ARBA" id="ARBA00022842"/>
    </source>
</evidence>
<sequence>MKEEAKKRPLIILTGPTAVGKTALSIKLAEETGGEIISADSMQVYRHMNIGSAKIRPEETKGVPHHLIDVLDPWEEFNVTVFQRMAKQAIREIWGRDHIPILAGGTGFYIQAVLYDIDFTENAEDTSIRKALERTAQEKGAAYLHQMLKEVDEKAAAQIHANNIKRVVRALEYYMQTGQKISEHNEQERRRESAYNACYFVLNDKRESVYARIDRRVDQMLSEGLVREVKALKEMGCTRDMVSMQGLGYKEILGYLDGEYDLERAIYLIKRDTRHFAKRQLTWFRRERDVIWLDRQEFASEGEILACMLQKCREKKIIGPTGAMEPIEEERNSL</sequence>
<evidence type="ECO:0000256" key="1">
    <source>
        <dbReference type="ARBA" id="ARBA00001946"/>
    </source>
</evidence>
<evidence type="ECO:0000256" key="13">
    <source>
        <dbReference type="RuleBase" id="RU003785"/>
    </source>
</evidence>
<dbReference type="Gene3D" id="1.10.20.140">
    <property type="match status" value="1"/>
</dbReference>
<protein>
    <recommendedName>
        <fullName evidence="10">tRNA dimethylallyltransferase</fullName>
        <ecNumber evidence="10">2.5.1.75</ecNumber>
    </recommendedName>
    <alternativeName>
        <fullName evidence="10">Dimethylallyl diphosphate:tRNA dimethylallyltransferase</fullName>
        <shortName evidence="10">DMAPP:tRNA dimethylallyltransferase</shortName>
        <shortName evidence="10">DMATase</shortName>
    </alternativeName>
    <alternativeName>
        <fullName evidence="10">Isopentenyl-diphosphate:tRNA isopentenyltransferase</fullName>
        <shortName evidence="10">IPP transferase</shortName>
        <shortName evidence="10">IPPT</shortName>
        <shortName evidence="10">IPTase</shortName>
    </alternativeName>
</protein>
<evidence type="ECO:0000256" key="5">
    <source>
        <dbReference type="ARBA" id="ARBA00022694"/>
    </source>
</evidence>
<dbReference type="GO" id="GO:0006400">
    <property type="term" value="P:tRNA modification"/>
    <property type="evidence" value="ECO:0007669"/>
    <property type="project" value="TreeGrafter"/>
</dbReference>
<dbReference type="PANTHER" id="PTHR11088:SF60">
    <property type="entry name" value="TRNA DIMETHYLALLYLTRANSFERASE"/>
    <property type="match status" value="1"/>
</dbReference>
<keyword evidence="5 10" id="KW-0819">tRNA processing</keyword>